<dbReference type="InterPro" id="IPR036388">
    <property type="entry name" value="WH-like_DNA-bd_sf"/>
</dbReference>
<keyword evidence="11" id="KW-1185">Reference proteome</keyword>
<dbReference type="RefSeq" id="WP_132382712.1">
    <property type="nucleotide sequence ID" value="NZ_DAISCH010000005.1"/>
</dbReference>
<accession>A0A4R3K2Q2</accession>
<evidence type="ECO:0000313" key="11">
    <source>
        <dbReference type="Proteomes" id="UP000295726"/>
    </source>
</evidence>
<dbReference type="GO" id="GO:0000976">
    <property type="term" value="F:transcription cis-regulatory region binding"/>
    <property type="evidence" value="ECO:0007669"/>
    <property type="project" value="TreeGrafter"/>
</dbReference>
<feature type="domain" description="Response regulatory" evidence="8">
    <location>
        <begin position="3"/>
        <end position="115"/>
    </location>
</feature>
<protein>
    <recommendedName>
        <fullName evidence="1">Stage 0 sporulation protein A homolog</fullName>
    </recommendedName>
</protein>
<evidence type="ECO:0000256" key="3">
    <source>
        <dbReference type="ARBA" id="ARBA00023125"/>
    </source>
</evidence>
<evidence type="ECO:0000256" key="7">
    <source>
        <dbReference type="PROSITE-ProRule" id="PRU01091"/>
    </source>
</evidence>
<dbReference type="InterPro" id="IPR011006">
    <property type="entry name" value="CheY-like_superfamily"/>
</dbReference>
<dbReference type="Gene3D" id="6.10.250.690">
    <property type="match status" value="1"/>
</dbReference>
<dbReference type="GO" id="GO:0032993">
    <property type="term" value="C:protein-DNA complex"/>
    <property type="evidence" value="ECO:0007669"/>
    <property type="project" value="TreeGrafter"/>
</dbReference>
<evidence type="ECO:0000256" key="6">
    <source>
        <dbReference type="PROSITE-ProRule" id="PRU00169"/>
    </source>
</evidence>
<keyword evidence="6" id="KW-0597">Phosphoprotein</keyword>
<feature type="domain" description="OmpR/PhoB-type" evidence="9">
    <location>
        <begin position="123"/>
        <end position="219"/>
    </location>
</feature>
<dbReference type="AlphaFoldDB" id="A0A4R3K2Q2"/>
<evidence type="ECO:0000256" key="1">
    <source>
        <dbReference type="ARBA" id="ARBA00018672"/>
    </source>
</evidence>
<dbReference type="Proteomes" id="UP000295726">
    <property type="component" value="Unassembled WGS sequence"/>
</dbReference>
<dbReference type="PROSITE" id="PS50110">
    <property type="entry name" value="RESPONSE_REGULATORY"/>
    <property type="match status" value="1"/>
</dbReference>
<name>A0A4R3K2Q2_9FIRM</name>
<proteinExistence type="predicted"/>
<feature type="DNA-binding region" description="OmpR/PhoB-type" evidence="7">
    <location>
        <begin position="123"/>
        <end position="219"/>
    </location>
</feature>
<dbReference type="OrthoDB" id="9790442at2"/>
<evidence type="ECO:0000313" key="10">
    <source>
        <dbReference type="EMBL" id="TCS76716.1"/>
    </source>
</evidence>
<keyword evidence="2" id="KW-0805">Transcription regulation</keyword>
<comment type="caution">
    <text evidence="10">The sequence shown here is derived from an EMBL/GenBank/DDBJ whole genome shotgun (WGS) entry which is preliminary data.</text>
</comment>
<dbReference type="Pfam" id="PF00486">
    <property type="entry name" value="Trans_reg_C"/>
    <property type="match status" value="1"/>
</dbReference>
<dbReference type="InterPro" id="IPR001867">
    <property type="entry name" value="OmpR/PhoB-type_DNA-bd"/>
</dbReference>
<dbReference type="SMART" id="SM00448">
    <property type="entry name" value="REC"/>
    <property type="match status" value="1"/>
</dbReference>
<dbReference type="CDD" id="cd17574">
    <property type="entry name" value="REC_OmpR"/>
    <property type="match status" value="1"/>
</dbReference>
<dbReference type="EMBL" id="SLZZ01000022">
    <property type="protein sequence ID" value="TCS76716.1"/>
    <property type="molecule type" value="Genomic_DNA"/>
</dbReference>
<dbReference type="Gene3D" id="3.40.50.2300">
    <property type="match status" value="1"/>
</dbReference>
<evidence type="ECO:0000256" key="2">
    <source>
        <dbReference type="ARBA" id="ARBA00023015"/>
    </source>
</evidence>
<dbReference type="Pfam" id="PF00072">
    <property type="entry name" value="Response_reg"/>
    <property type="match status" value="1"/>
</dbReference>
<organism evidence="10 11">
    <name type="scientific">Muricomes intestini</name>
    <dbReference type="NCBI Taxonomy" id="1796634"/>
    <lineage>
        <taxon>Bacteria</taxon>
        <taxon>Bacillati</taxon>
        <taxon>Bacillota</taxon>
        <taxon>Clostridia</taxon>
        <taxon>Lachnospirales</taxon>
        <taxon>Lachnospiraceae</taxon>
        <taxon>Muricomes</taxon>
    </lineage>
</organism>
<reference evidence="10 11" key="1">
    <citation type="submission" date="2019-03" db="EMBL/GenBank/DDBJ databases">
        <title>Genomic Encyclopedia of Type Strains, Phase IV (KMG-IV): sequencing the most valuable type-strain genomes for metagenomic binning, comparative biology and taxonomic classification.</title>
        <authorList>
            <person name="Goeker M."/>
        </authorList>
    </citation>
    <scope>NUCLEOTIDE SEQUENCE [LARGE SCALE GENOMIC DNA]</scope>
    <source>
        <strain evidence="10 11">DSM 29489</strain>
    </source>
</reference>
<dbReference type="GO" id="GO:0005829">
    <property type="term" value="C:cytosol"/>
    <property type="evidence" value="ECO:0007669"/>
    <property type="project" value="TreeGrafter"/>
</dbReference>
<dbReference type="InterPro" id="IPR039420">
    <property type="entry name" value="WalR-like"/>
</dbReference>
<dbReference type="PANTHER" id="PTHR48111">
    <property type="entry name" value="REGULATOR OF RPOS"/>
    <property type="match status" value="1"/>
</dbReference>
<keyword evidence="4" id="KW-0804">Transcription</keyword>
<evidence type="ECO:0000256" key="4">
    <source>
        <dbReference type="ARBA" id="ARBA00023163"/>
    </source>
</evidence>
<dbReference type="GO" id="GO:0006355">
    <property type="term" value="P:regulation of DNA-templated transcription"/>
    <property type="evidence" value="ECO:0007669"/>
    <property type="project" value="InterPro"/>
</dbReference>
<dbReference type="SMART" id="SM00862">
    <property type="entry name" value="Trans_reg_C"/>
    <property type="match status" value="1"/>
</dbReference>
<dbReference type="Gene3D" id="1.10.10.10">
    <property type="entry name" value="Winged helix-like DNA-binding domain superfamily/Winged helix DNA-binding domain"/>
    <property type="match status" value="1"/>
</dbReference>
<gene>
    <name evidence="10" type="ORF">EDD59_12213</name>
</gene>
<dbReference type="CDD" id="cd00383">
    <property type="entry name" value="trans_reg_C"/>
    <property type="match status" value="1"/>
</dbReference>
<dbReference type="InterPro" id="IPR001789">
    <property type="entry name" value="Sig_transdc_resp-reg_receiver"/>
</dbReference>
<evidence type="ECO:0000259" key="9">
    <source>
        <dbReference type="PROSITE" id="PS51755"/>
    </source>
</evidence>
<dbReference type="GO" id="GO:0000156">
    <property type="term" value="F:phosphorelay response regulator activity"/>
    <property type="evidence" value="ECO:0007669"/>
    <property type="project" value="TreeGrafter"/>
</dbReference>
<evidence type="ECO:0000259" key="8">
    <source>
        <dbReference type="PROSITE" id="PS50110"/>
    </source>
</evidence>
<dbReference type="SUPFAM" id="SSF52172">
    <property type="entry name" value="CheY-like"/>
    <property type="match status" value="1"/>
</dbReference>
<keyword evidence="3 7" id="KW-0238">DNA-binding</keyword>
<dbReference type="PROSITE" id="PS51755">
    <property type="entry name" value="OMPR_PHOB"/>
    <property type="match status" value="1"/>
</dbReference>
<feature type="modified residue" description="4-aspartylphosphate" evidence="6">
    <location>
        <position position="51"/>
    </location>
</feature>
<dbReference type="PANTHER" id="PTHR48111:SF2">
    <property type="entry name" value="RESPONSE REGULATOR SAER"/>
    <property type="match status" value="1"/>
</dbReference>
<sequence>MAYILAVDDDKAILALIRRALEKDGHTVTVCESAGEVDTLFLSRYDLILLDIMMPGTDGISFCRDIRSQVDCPLLFLTARTDESSIMNALGSGADDYIMKPFGIGELRARVQAHLRREKREKKNAVQISGVLFDLAGKQAEIENHLVPLTKSEYEISEYLALNHGQVFSKEQVFEKVFGYERDSDVTAITEHVKNIRAKFAEYKMNPIETVWGIGYKWK</sequence>
<evidence type="ECO:0000256" key="5">
    <source>
        <dbReference type="ARBA" id="ARBA00024867"/>
    </source>
</evidence>
<comment type="function">
    <text evidence="5">May play the central regulatory role in sporulation. It may be an element of the effector pathway responsible for the activation of sporulation genes in response to nutritional stress. Spo0A may act in concert with spo0H (a sigma factor) to control the expression of some genes that are critical to the sporulation process.</text>
</comment>